<protein>
    <submittedName>
        <fullName evidence="7">Sugar ABC transporter substrate-binding protein</fullName>
    </submittedName>
</protein>
<dbReference type="PANTHER" id="PTHR43649:SF33">
    <property type="entry name" value="POLYGALACTURONAN_RHAMNOGALACTURONAN-BINDING PROTEIN YTCQ"/>
    <property type="match status" value="1"/>
</dbReference>
<organism evidence="7 8">
    <name type="scientific">Metabacillus flavus</name>
    <dbReference type="NCBI Taxonomy" id="2823519"/>
    <lineage>
        <taxon>Bacteria</taxon>
        <taxon>Bacillati</taxon>
        <taxon>Bacillota</taxon>
        <taxon>Bacilli</taxon>
        <taxon>Bacillales</taxon>
        <taxon>Bacillaceae</taxon>
        <taxon>Metabacillus</taxon>
    </lineage>
</organism>
<keyword evidence="1" id="KW-1003">Cell membrane</keyword>
<evidence type="ECO:0000256" key="5">
    <source>
        <dbReference type="ARBA" id="ARBA00023288"/>
    </source>
</evidence>
<dbReference type="Pfam" id="PF01547">
    <property type="entry name" value="SBP_bac_1"/>
    <property type="match status" value="1"/>
</dbReference>
<gene>
    <name evidence="7" type="ORF">J9317_05535</name>
</gene>
<evidence type="ECO:0000256" key="2">
    <source>
        <dbReference type="ARBA" id="ARBA00022729"/>
    </source>
</evidence>
<feature type="signal peptide" evidence="6">
    <location>
        <begin position="1"/>
        <end position="20"/>
    </location>
</feature>
<dbReference type="CDD" id="cd13585">
    <property type="entry name" value="PBP2_TMBP_like"/>
    <property type="match status" value="1"/>
</dbReference>
<dbReference type="InterPro" id="IPR050490">
    <property type="entry name" value="Bact_solute-bd_prot1"/>
</dbReference>
<evidence type="ECO:0000256" key="3">
    <source>
        <dbReference type="ARBA" id="ARBA00023136"/>
    </source>
</evidence>
<feature type="chain" id="PRO_5045993037" evidence="6">
    <location>
        <begin position="21"/>
        <end position="435"/>
    </location>
</feature>
<evidence type="ECO:0000256" key="1">
    <source>
        <dbReference type="ARBA" id="ARBA00022475"/>
    </source>
</evidence>
<evidence type="ECO:0000256" key="4">
    <source>
        <dbReference type="ARBA" id="ARBA00023139"/>
    </source>
</evidence>
<dbReference type="Gene3D" id="3.40.190.10">
    <property type="entry name" value="Periplasmic binding protein-like II"/>
    <property type="match status" value="1"/>
</dbReference>
<proteinExistence type="predicted"/>
<dbReference type="InterPro" id="IPR006059">
    <property type="entry name" value="SBP"/>
</dbReference>
<keyword evidence="8" id="KW-1185">Reference proteome</keyword>
<keyword evidence="3" id="KW-0472">Membrane</keyword>
<comment type="caution">
    <text evidence="7">The sequence shown here is derived from an EMBL/GenBank/DDBJ whole genome shotgun (WGS) entry which is preliminary data.</text>
</comment>
<keyword evidence="5" id="KW-0449">Lipoprotein</keyword>
<sequence length="435" mass="47798">MKKVWALLMAAVMTVGMLSACSSQGSGGSAGDGGKPKGEITVWGWNVAASSMELAVDNFKKKYPDVEVKVQDIGRLDLYDKLTVGLAANGAGLPDVLMVESDRLDNYKKQFPNGFMDLSEKGFDKYEDKFGKSKIATAKNKDGKFVAMPWDIGPTGVYYRTDIFEKAGVDPKSIETWDDFIEAGKVIKEKTGSAMVPVDIAKDDALYRMMLNQQSAFYFDDKGNIDFQSDESVKAMSMIQKLQENKLVANVDGWDGTVTATVNGTVATVPFGVWYTGTIMEQAKDLEGKWDVMKLPAFEAGGNRDANLGGSDIVIPAASKNKDAAYAFAEFFTTDKDTQVNVLKKYGIFPSLLETYDDKYFDEPVAFFNNQPIFRMFADEVENIPPANYTNDYPRGLKYAADAQAAALLDKKDPAEALKAAADQLANESKREINK</sequence>
<keyword evidence="4" id="KW-0564">Palmitate</keyword>
<dbReference type="RefSeq" id="WP_211556872.1">
    <property type="nucleotide sequence ID" value="NZ_JAGVRK010000001.1"/>
</dbReference>
<evidence type="ECO:0000256" key="6">
    <source>
        <dbReference type="SAM" id="SignalP"/>
    </source>
</evidence>
<evidence type="ECO:0000313" key="8">
    <source>
        <dbReference type="Proteomes" id="UP000682403"/>
    </source>
</evidence>
<dbReference type="Proteomes" id="UP000682403">
    <property type="component" value="Unassembled WGS sequence"/>
</dbReference>
<dbReference type="SUPFAM" id="SSF53850">
    <property type="entry name" value="Periplasmic binding protein-like II"/>
    <property type="match status" value="1"/>
</dbReference>
<accession>A0ABS5LBW1</accession>
<keyword evidence="2 6" id="KW-0732">Signal</keyword>
<reference evidence="7 8" key="1">
    <citation type="submission" date="2021-04" db="EMBL/GenBank/DDBJ databases">
        <title>Metabacillus sp. strain KIGAM252 whole genome sequence.</title>
        <authorList>
            <person name="Seo M.-J."/>
            <person name="Cho E.-S."/>
            <person name="Hwang C.Y."/>
            <person name="Yoon D.J."/>
        </authorList>
    </citation>
    <scope>NUCLEOTIDE SEQUENCE [LARGE SCALE GENOMIC DNA]</scope>
    <source>
        <strain evidence="7 8">KIGAM252</strain>
    </source>
</reference>
<evidence type="ECO:0000313" key="7">
    <source>
        <dbReference type="EMBL" id="MBS2968217.1"/>
    </source>
</evidence>
<dbReference type="PROSITE" id="PS51257">
    <property type="entry name" value="PROKAR_LIPOPROTEIN"/>
    <property type="match status" value="1"/>
</dbReference>
<dbReference type="EMBL" id="JAGVRK010000001">
    <property type="protein sequence ID" value="MBS2968217.1"/>
    <property type="molecule type" value="Genomic_DNA"/>
</dbReference>
<dbReference type="PANTHER" id="PTHR43649">
    <property type="entry name" value="ARABINOSE-BINDING PROTEIN-RELATED"/>
    <property type="match status" value="1"/>
</dbReference>
<name>A0ABS5LBW1_9BACI</name>